<evidence type="ECO:0000313" key="1">
    <source>
        <dbReference type="EMBL" id="OHA83204.1"/>
    </source>
</evidence>
<gene>
    <name evidence="1" type="ORF">A3B07_00340</name>
</gene>
<organism evidence="1 2">
    <name type="scientific">Candidatus Yonathbacteria bacterium RIFCSPLOWO2_01_FULL_43_27</name>
    <dbReference type="NCBI Taxonomy" id="1802726"/>
    <lineage>
        <taxon>Bacteria</taxon>
        <taxon>Candidatus Yonathiibacteriota</taxon>
    </lineage>
</organism>
<reference evidence="1 2" key="1">
    <citation type="journal article" date="2016" name="Nat. Commun.">
        <title>Thousands of microbial genomes shed light on interconnected biogeochemical processes in an aquifer system.</title>
        <authorList>
            <person name="Anantharaman K."/>
            <person name="Brown C.T."/>
            <person name="Hug L.A."/>
            <person name="Sharon I."/>
            <person name="Castelle C.J."/>
            <person name="Probst A.J."/>
            <person name="Thomas B.C."/>
            <person name="Singh A."/>
            <person name="Wilkins M.J."/>
            <person name="Karaoz U."/>
            <person name="Brodie E.L."/>
            <person name="Williams K.H."/>
            <person name="Hubbard S.S."/>
            <person name="Banfield J.F."/>
        </authorList>
    </citation>
    <scope>NUCLEOTIDE SEQUENCE [LARGE SCALE GENOMIC DNA]</scope>
</reference>
<sequence>MVKGKAKNVAPLKEALQEGAVKDGRYHCFVQSYGITGKEWIGILTQKGFPVEPSAKSVLCSPDFKVTSGERSIIVIFNLNALQKVINTPEFKNYAPPTAEMAPMLRDKLKGPELKALRIERLAIGHEPIVAHDGLPRVLVVCYGTHGQRLSSLSDKGNGKLHGVDGYAYVKIR</sequence>
<proteinExistence type="predicted"/>
<dbReference type="Proteomes" id="UP000178817">
    <property type="component" value="Unassembled WGS sequence"/>
</dbReference>
<protein>
    <submittedName>
        <fullName evidence="1">Uncharacterized protein</fullName>
    </submittedName>
</protein>
<evidence type="ECO:0000313" key="2">
    <source>
        <dbReference type="Proteomes" id="UP000178817"/>
    </source>
</evidence>
<dbReference type="EMBL" id="MHUV01000001">
    <property type="protein sequence ID" value="OHA83204.1"/>
    <property type="molecule type" value="Genomic_DNA"/>
</dbReference>
<dbReference type="STRING" id="1802726.A3B07_00340"/>
<accession>A0A1G2SE10</accession>
<comment type="caution">
    <text evidence="1">The sequence shown here is derived from an EMBL/GenBank/DDBJ whole genome shotgun (WGS) entry which is preliminary data.</text>
</comment>
<dbReference type="AlphaFoldDB" id="A0A1G2SE10"/>
<name>A0A1G2SE10_9BACT</name>